<feature type="region of interest" description="Disordered" evidence="1">
    <location>
        <begin position="467"/>
        <end position="552"/>
    </location>
</feature>
<feature type="region of interest" description="Disordered" evidence="1">
    <location>
        <begin position="273"/>
        <end position="343"/>
    </location>
</feature>
<dbReference type="EMBL" id="KN838557">
    <property type="protein sequence ID" value="KIK05875.1"/>
    <property type="molecule type" value="Genomic_DNA"/>
</dbReference>
<dbReference type="AlphaFoldDB" id="A0A0C9X1A1"/>
<evidence type="ECO:0000256" key="1">
    <source>
        <dbReference type="SAM" id="MobiDB-lite"/>
    </source>
</evidence>
<dbReference type="Proteomes" id="UP000054477">
    <property type="component" value="Unassembled WGS sequence"/>
</dbReference>
<feature type="compositionally biased region" description="Low complexity" evidence="1">
    <location>
        <begin position="301"/>
        <end position="332"/>
    </location>
</feature>
<feature type="compositionally biased region" description="Basic and acidic residues" evidence="1">
    <location>
        <begin position="285"/>
        <end position="298"/>
    </location>
</feature>
<dbReference type="OrthoDB" id="3158970at2759"/>
<organism evidence="2 3">
    <name type="scientific">Laccaria amethystina LaAM-08-1</name>
    <dbReference type="NCBI Taxonomy" id="1095629"/>
    <lineage>
        <taxon>Eukaryota</taxon>
        <taxon>Fungi</taxon>
        <taxon>Dikarya</taxon>
        <taxon>Basidiomycota</taxon>
        <taxon>Agaricomycotina</taxon>
        <taxon>Agaricomycetes</taxon>
        <taxon>Agaricomycetidae</taxon>
        <taxon>Agaricales</taxon>
        <taxon>Agaricineae</taxon>
        <taxon>Hydnangiaceae</taxon>
        <taxon>Laccaria</taxon>
    </lineage>
</organism>
<accession>A0A0C9X1A1</accession>
<gene>
    <name evidence="2" type="ORF">K443DRAFT_3633</name>
</gene>
<name>A0A0C9X1A1_9AGAR</name>
<dbReference type="STRING" id="1095629.A0A0C9X1A1"/>
<proteinExistence type="predicted"/>
<reference evidence="2 3" key="1">
    <citation type="submission" date="2014-04" db="EMBL/GenBank/DDBJ databases">
        <authorList>
            <consortium name="DOE Joint Genome Institute"/>
            <person name="Kuo A."/>
            <person name="Kohler A."/>
            <person name="Nagy L.G."/>
            <person name="Floudas D."/>
            <person name="Copeland A."/>
            <person name="Barry K.W."/>
            <person name="Cichocki N."/>
            <person name="Veneault-Fourrey C."/>
            <person name="LaButti K."/>
            <person name="Lindquist E.A."/>
            <person name="Lipzen A."/>
            <person name="Lundell T."/>
            <person name="Morin E."/>
            <person name="Murat C."/>
            <person name="Sun H."/>
            <person name="Tunlid A."/>
            <person name="Henrissat B."/>
            <person name="Grigoriev I.V."/>
            <person name="Hibbett D.S."/>
            <person name="Martin F."/>
            <person name="Nordberg H.P."/>
            <person name="Cantor M.N."/>
            <person name="Hua S.X."/>
        </authorList>
    </citation>
    <scope>NUCLEOTIDE SEQUENCE [LARGE SCALE GENOMIC DNA]</scope>
    <source>
        <strain evidence="2 3">LaAM-08-1</strain>
    </source>
</reference>
<sequence>MPYQLACHLAATHQSLTTAKHVVQSPFLGPINICRDHYPRRHAFCGLVYTNPPFFETACLVSLHTAGELTIATTQGTMRPSEAQRASRLWRNTRLGDVLQQACEERRCCRLWPDGNYCSLDVAEEQKEEVGDDEDGPELMQLTEESGVRDLAPADLLYQYFVPGHPTVVPAIHPCPWTLERSSSNVYSGRALLTTDEVKEVEGEHAKRSTVTAEIPPSYSLCEQAYVAHQRQMRVVLLPVLKNVSCMEEVLPIVREEEGAWFDGVDWAERRRSDDAVKRRKRVQRAREDALVKRRGEDDSASSSGSSSTKSASDSSSSATSPVLSATTLQTTPSPPPLSDEGVDVEKKEDYLRPMTIPVSPVLNPPGLLRPIPYVPATTANMPHFSLEAFRAVWREACAPLYHCRCRICERAALLANAQAAGNNSVSPTVVPSQKVVEPKTRAVVDPAVLRGGDQGHPLEITLDEAVEAEPDLGGEGEAGVEYERREEDEDEEEEEELQYEGDYSDELERCSYTPTSDVEVRPRKRSFDELEDAEADQADRLRGGTQAKRAT</sequence>
<protein>
    <submittedName>
        <fullName evidence="2">Uncharacterized protein</fullName>
    </submittedName>
</protein>
<feature type="compositionally biased region" description="Basic and acidic residues" evidence="1">
    <location>
        <begin position="519"/>
        <end position="529"/>
    </location>
</feature>
<evidence type="ECO:0000313" key="3">
    <source>
        <dbReference type="Proteomes" id="UP000054477"/>
    </source>
</evidence>
<keyword evidence="3" id="KW-1185">Reference proteome</keyword>
<dbReference type="HOGENOM" id="CLU_517871_0_0_1"/>
<reference evidence="3" key="2">
    <citation type="submission" date="2015-01" db="EMBL/GenBank/DDBJ databases">
        <title>Evolutionary Origins and Diversification of the Mycorrhizal Mutualists.</title>
        <authorList>
            <consortium name="DOE Joint Genome Institute"/>
            <consortium name="Mycorrhizal Genomics Consortium"/>
            <person name="Kohler A."/>
            <person name="Kuo A."/>
            <person name="Nagy L.G."/>
            <person name="Floudas D."/>
            <person name="Copeland A."/>
            <person name="Barry K.W."/>
            <person name="Cichocki N."/>
            <person name="Veneault-Fourrey C."/>
            <person name="LaButti K."/>
            <person name="Lindquist E.A."/>
            <person name="Lipzen A."/>
            <person name="Lundell T."/>
            <person name="Morin E."/>
            <person name="Murat C."/>
            <person name="Riley R."/>
            <person name="Ohm R."/>
            <person name="Sun H."/>
            <person name="Tunlid A."/>
            <person name="Henrissat B."/>
            <person name="Grigoriev I.V."/>
            <person name="Hibbett D.S."/>
            <person name="Martin F."/>
        </authorList>
    </citation>
    <scope>NUCLEOTIDE SEQUENCE [LARGE SCALE GENOMIC DNA]</scope>
    <source>
        <strain evidence="3">LaAM-08-1</strain>
    </source>
</reference>
<feature type="compositionally biased region" description="Acidic residues" evidence="1">
    <location>
        <begin position="467"/>
        <end position="506"/>
    </location>
</feature>
<evidence type="ECO:0000313" key="2">
    <source>
        <dbReference type="EMBL" id="KIK05875.1"/>
    </source>
</evidence>